<keyword evidence="1" id="KW-0732">Signal</keyword>
<dbReference type="SUPFAM" id="SSF52833">
    <property type="entry name" value="Thioredoxin-like"/>
    <property type="match status" value="1"/>
</dbReference>
<evidence type="ECO:0000313" key="3">
    <source>
        <dbReference type="EMBL" id="RXF72047.1"/>
    </source>
</evidence>
<evidence type="ECO:0000256" key="1">
    <source>
        <dbReference type="SAM" id="SignalP"/>
    </source>
</evidence>
<keyword evidence="4" id="KW-1185">Reference proteome</keyword>
<dbReference type="Pfam" id="PF00085">
    <property type="entry name" value="Thioredoxin"/>
    <property type="match status" value="1"/>
</dbReference>
<dbReference type="OrthoDB" id="7950124at2"/>
<sequence length="131" mass="14440">MIARRALLALILSAPLAAAAFAAEPARPFDRAAFEAAVADGGPVLVHVDAPWCPICRMQRPILEKLRDQPRFREITAFEVDFDTDKASVRAVGARLQSTLIVYRGGREIARTVGDREEGWIEELLEKAIAK</sequence>
<dbReference type="RefSeq" id="WP_128778214.1">
    <property type="nucleotide sequence ID" value="NZ_RYFI01000014.1"/>
</dbReference>
<comment type="caution">
    <text evidence="3">The sequence shown here is derived from an EMBL/GenBank/DDBJ whole genome shotgun (WGS) entry which is preliminary data.</text>
</comment>
<dbReference type="InterPro" id="IPR013766">
    <property type="entry name" value="Thioredoxin_domain"/>
</dbReference>
<feature type="chain" id="PRO_5020752066" evidence="1">
    <location>
        <begin position="23"/>
        <end position="131"/>
    </location>
</feature>
<name>A0A4Q0MF08_9HYPH</name>
<reference evidence="3 4" key="1">
    <citation type="submission" date="2018-12" db="EMBL/GenBank/DDBJ databases">
        <title>bacterium Hansschlegelia zhihuaiae S113.</title>
        <authorList>
            <person name="He J."/>
        </authorList>
    </citation>
    <scope>NUCLEOTIDE SEQUENCE [LARGE SCALE GENOMIC DNA]</scope>
    <source>
        <strain evidence="3 4">S 113</strain>
    </source>
</reference>
<gene>
    <name evidence="3" type="ORF">EK403_14620</name>
</gene>
<dbReference type="EMBL" id="RYFI01000014">
    <property type="protein sequence ID" value="RXF72047.1"/>
    <property type="molecule type" value="Genomic_DNA"/>
</dbReference>
<dbReference type="Proteomes" id="UP000289708">
    <property type="component" value="Unassembled WGS sequence"/>
</dbReference>
<dbReference type="PROSITE" id="PS51352">
    <property type="entry name" value="THIOREDOXIN_2"/>
    <property type="match status" value="1"/>
</dbReference>
<organism evidence="3 4">
    <name type="scientific">Hansschlegelia zhihuaiae</name>
    <dbReference type="NCBI Taxonomy" id="405005"/>
    <lineage>
        <taxon>Bacteria</taxon>
        <taxon>Pseudomonadati</taxon>
        <taxon>Pseudomonadota</taxon>
        <taxon>Alphaproteobacteria</taxon>
        <taxon>Hyphomicrobiales</taxon>
        <taxon>Methylopilaceae</taxon>
        <taxon>Hansschlegelia</taxon>
    </lineage>
</organism>
<evidence type="ECO:0000313" key="4">
    <source>
        <dbReference type="Proteomes" id="UP000289708"/>
    </source>
</evidence>
<dbReference type="CDD" id="cd02947">
    <property type="entry name" value="TRX_family"/>
    <property type="match status" value="1"/>
</dbReference>
<evidence type="ECO:0000259" key="2">
    <source>
        <dbReference type="PROSITE" id="PS51352"/>
    </source>
</evidence>
<accession>A0A4Q0MF08</accession>
<dbReference type="InterPro" id="IPR036249">
    <property type="entry name" value="Thioredoxin-like_sf"/>
</dbReference>
<dbReference type="AlphaFoldDB" id="A0A4Q0MF08"/>
<protein>
    <submittedName>
        <fullName evidence="3">Thioredoxin</fullName>
    </submittedName>
</protein>
<dbReference type="Gene3D" id="3.40.30.10">
    <property type="entry name" value="Glutaredoxin"/>
    <property type="match status" value="1"/>
</dbReference>
<proteinExistence type="predicted"/>
<feature type="signal peptide" evidence="1">
    <location>
        <begin position="1"/>
        <end position="22"/>
    </location>
</feature>
<feature type="domain" description="Thioredoxin" evidence="2">
    <location>
        <begin position="12"/>
        <end position="130"/>
    </location>
</feature>